<reference evidence="9 10" key="1">
    <citation type="submission" date="2020-02" db="EMBL/GenBank/DDBJ databases">
        <title>Genomic and physiological characterization of two novel Nitrospinaceae genera.</title>
        <authorList>
            <person name="Mueller A.J."/>
            <person name="Jung M.-Y."/>
            <person name="Strachan C.R."/>
            <person name="Herbold C.W."/>
            <person name="Kirkegaard R.H."/>
            <person name="Daims H."/>
        </authorList>
    </citation>
    <scope>NUCLEOTIDE SEQUENCE [LARGE SCALE GENOMIC DNA]</scope>
    <source>
        <strain evidence="9">EB</strain>
    </source>
</reference>
<sequence length="426" mass="46262">MSNSESIPQLPKRLELEELPQISGGRFSVHDQAEEQSRYRMVDPATGEAKGFVVVDNTNRGPGLGGIRIAPDLTLSEVGRLAYAMSLKNSVACLPYGGGKAGLVGNPDLLIANPDFKKELIHLTAETLFTLPSYIPAPDMGTNDHDVQQIYDYYSEKLGTKFHKRGGASRLPETGGIPIDAWALTAHGMVSALETLESLQGDFSIKGCRVVVQGFGNVGAPAVEKLAALGARIVGASDINRAIFHSKGLNISSLMDAKKKGGLIHYSDETEKSFDSKHVDWLLEAPCDVLIPAARPDAITARNADRIDCKIVIQGANAPSNRLTEYYLENRRGILNCSDFIVNVGGVIGCAAELEMTMDEDYRARVLASGNNGRSYVENLIYNTVARNTKEIMGRLNSSPIKDKTFREEALALAEDRLGQPELTWL</sequence>
<feature type="binding site" evidence="5">
    <location>
        <position position="217"/>
    </location>
    <ligand>
        <name>NAD(+)</name>
        <dbReference type="ChEBI" id="CHEBI:57540"/>
    </ligand>
</feature>
<dbReference type="GO" id="GO:0006538">
    <property type="term" value="P:L-glutamate catabolic process"/>
    <property type="evidence" value="ECO:0007669"/>
    <property type="project" value="TreeGrafter"/>
</dbReference>
<proteinExistence type="inferred from homology"/>
<feature type="binding site" evidence="5">
    <location>
        <position position="88"/>
    </location>
    <ligand>
        <name>substrate</name>
    </ligand>
</feature>
<dbReference type="SUPFAM" id="SSF51735">
    <property type="entry name" value="NAD(P)-binding Rossmann-fold domains"/>
    <property type="match status" value="1"/>
</dbReference>
<name>A0A7T0BYS3_9BACT</name>
<dbReference type="InterPro" id="IPR036291">
    <property type="entry name" value="NAD(P)-bd_dom_sf"/>
</dbReference>
<dbReference type="InterPro" id="IPR046346">
    <property type="entry name" value="Aminoacid_DH-like_N_sf"/>
</dbReference>
<protein>
    <recommendedName>
        <fullName evidence="3">Glutamate dehydrogenase</fullName>
    </recommendedName>
</protein>
<keyword evidence="5" id="KW-0520">NAD</keyword>
<evidence type="ECO:0000256" key="6">
    <source>
        <dbReference type="PIRSR" id="PIRSR000185-3"/>
    </source>
</evidence>
<dbReference type="InterPro" id="IPR006096">
    <property type="entry name" value="Glu/Leu/Phe/Val/Trp_DH_C"/>
</dbReference>
<dbReference type="GO" id="GO:0000166">
    <property type="term" value="F:nucleotide binding"/>
    <property type="evidence" value="ECO:0007669"/>
    <property type="project" value="UniProtKB-KW"/>
</dbReference>
<evidence type="ECO:0000259" key="8">
    <source>
        <dbReference type="SMART" id="SM00839"/>
    </source>
</evidence>
<evidence type="ECO:0000256" key="4">
    <source>
        <dbReference type="PIRSR" id="PIRSR000185-1"/>
    </source>
</evidence>
<dbReference type="InterPro" id="IPR014362">
    <property type="entry name" value="Glu_DH"/>
</dbReference>
<keyword evidence="2 3" id="KW-0560">Oxidoreductase</keyword>
<dbReference type="PANTHER" id="PTHR11606:SF13">
    <property type="entry name" value="GLUTAMATE DEHYDROGENASE 1, MITOCHONDRIAL"/>
    <property type="match status" value="1"/>
</dbReference>
<keyword evidence="5" id="KW-0547">Nucleotide-binding</keyword>
<dbReference type="SMART" id="SM00839">
    <property type="entry name" value="ELFV_dehydrog"/>
    <property type="match status" value="1"/>
</dbReference>
<evidence type="ECO:0000313" key="9">
    <source>
        <dbReference type="EMBL" id="QPJ63392.1"/>
    </source>
</evidence>
<dbReference type="PROSITE" id="PS00074">
    <property type="entry name" value="GLFV_DEHYDROGENASE"/>
    <property type="match status" value="1"/>
</dbReference>
<dbReference type="Pfam" id="PF00208">
    <property type="entry name" value="ELFV_dehydrog"/>
    <property type="match status" value="1"/>
</dbReference>
<dbReference type="InterPro" id="IPR033524">
    <property type="entry name" value="Glu/Leu/Phe/Val_DH_AS"/>
</dbReference>
<dbReference type="Gene3D" id="3.40.50.10860">
    <property type="entry name" value="Leucine Dehydrogenase, chain A, domain 1"/>
    <property type="match status" value="1"/>
</dbReference>
<dbReference type="GO" id="GO:0004352">
    <property type="term" value="F:glutamate dehydrogenase (NAD+) activity"/>
    <property type="evidence" value="ECO:0007669"/>
    <property type="project" value="TreeGrafter"/>
</dbReference>
<dbReference type="AlphaFoldDB" id="A0A7T0BYS3"/>
<dbReference type="PANTHER" id="PTHR11606">
    <property type="entry name" value="GLUTAMATE DEHYDROGENASE"/>
    <property type="match status" value="1"/>
</dbReference>
<dbReference type="InterPro" id="IPR006097">
    <property type="entry name" value="Glu/Leu/Phe/Val/Trp_DH_dimer"/>
</dbReference>
<dbReference type="Proteomes" id="UP000594688">
    <property type="component" value="Chromosome"/>
</dbReference>
<evidence type="ECO:0000256" key="3">
    <source>
        <dbReference type="PIRNR" id="PIRNR000185"/>
    </source>
</evidence>
<evidence type="ECO:0000256" key="1">
    <source>
        <dbReference type="ARBA" id="ARBA00006382"/>
    </source>
</evidence>
<evidence type="ECO:0000313" key="10">
    <source>
        <dbReference type="Proteomes" id="UP000594688"/>
    </source>
</evidence>
<dbReference type="Pfam" id="PF02812">
    <property type="entry name" value="ELFV_dehydrog_N"/>
    <property type="match status" value="1"/>
</dbReference>
<dbReference type="PRINTS" id="PR00082">
    <property type="entry name" value="GLFDHDRGNASE"/>
</dbReference>
<organism evidence="9 10">
    <name type="scientific">Candidatus Nitronauta litoralis</name>
    <dbReference type="NCBI Taxonomy" id="2705533"/>
    <lineage>
        <taxon>Bacteria</taxon>
        <taxon>Pseudomonadati</taxon>
        <taxon>Nitrospinota/Tectimicrobiota group</taxon>
        <taxon>Nitrospinota</taxon>
        <taxon>Nitrospinia</taxon>
        <taxon>Nitrospinales</taxon>
        <taxon>Nitrospinaceae</taxon>
        <taxon>Candidatus Nitronauta</taxon>
    </lineage>
</organism>
<dbReference type="EMBL" id="CP048685">
    <property type="protein sequence ID" value="QPJ63392.1"/>
    <property type="molecule type" value="Genomic_DNA"/>
</dbReference>
<comment type="similarity">
    <text evidence="1 3 7">Belongs to the Glu/Leu/Phe/Val dehydrogenases family.</text>
</comment>
<dbReference type="SUPFAM" id="SSF53223">
    <property type="entry name" value="Aminoacid dehydrogenase-like, N-terminal domain"/>
    <property type="match status" value="1"/>
</dbReference>
<dbReference type="InterPro" id="IPR006095">
    <property type="entry name" value="Glu/Leu/Phe/Val/Trp_DH"/>
</dbReference>
<dbReference type="PIRSF" id="PIRSF000185">
    <property type="entry name" value="Glu_DH"/>
    <property type="match status" value="1"/>
</dbReference>
<evidence type="ECO:0000256" key="2">
    <source>
        <dbReference type="ARBA" id="ARBA00023002"/>
    </source>
</evidence>
<evidence type="ECO:0000256" key="7">
    <source>
        <dbReference type="RuleBase" id="RU004417"/>
    </source>
</evidence>
<gene>
    <name evidence="9" type="ORF">G3M70_16515</name>
</gene>
<feature type="active site" description="Proton donor" evidence="4">
    <location>
        <position position="100"/>
    </location>
</feature>
<feature type="domain" description="Glutamate/phenylalanine/leucine/valine/L-tryptophan dehydrogenase C-terminal" evidence="8">
    <location>
        <begin position="176"/>
        <end position="426"/>
    </location>
</feature>
<evidence type="ECO:0000256" key="5">
    <source>
        <dbReference type="PIRSR" id="PIRSR000185-2"/>
    </source>
</evidence>
<feature type="site" description="Important for catalysis" evidence="6">
    <location>
        <position position="139"/>
    </location>
</feature>
<accession>A0A7T0BYS3</accession>
<dbReference type="KEGG" id="nli:G3M70_16515"/>
<dbReference type="Gene3D" id="3.40.50.720">
    <property type="entry name" value="NAD(P)-binding Rossmann-like Domain"/>
    <property type="match status" value="1"/>
</dbReference>